<sequence length="327" mass="35564">VYLILLGAIISAFFANDGTALILTPIVISLLIRTKVNAKAMIPFIIATGFIADSSSIPLVISNLVNIVTSSYFNISFLSYAEIMFFPDLVSIAASVFFLYVYYRKEIPEKYDTEDLINPEEVIKDPLIFKLFLPVIILLIIGNSIGGLYGIPVAFISVPIVAGLAIISKLNGKVDVTKAVKEAPWQIVIFSLGMYLVVYSFGSSGFTSIMVYAINSTSFLPFPLHLLLSGYLFAAIAATMNNMPSTLLASLAIGQIHNGITLAYASVIANDIGPKFTPIGSLATLLWLFTLQRKRGIIIKPLHYMKIGFIVGLPVLTLTLLSLMIPI</sequence>
<organism evidence="7">
    <name type="scientific">mine drainage metagenome</name>
    <dbReference type="NCBI Taxonomy" id="410659"/>
    <lineage>
        <taxon>unclassified sequences</taxon>
        <taxon>metagenomes</taxon>
        <taxon>ecological metagenomes</taxon>
    </lineage>
</organism>
<proteinExistence type="predicted"/>
<feature type="transmembrane region" description="Helical" evidence="6">
    <location>
        <begin position="44"/>
        <end position="65"/>
    </location>
</feature>
<keyword evidence="4 6" id="KW-1133">Transmembrane helix</keyword>
<evidence type="ECO:0000256" key="5">
    <source>
        <dbReference type="ARBA" id="ARBA00023136"/>
    </source>
</evidence>
<feature type="transmembrane region" description="Helical" evidence="6">
    <location>
        <begin position="275"/>
        <end position="292"/>
    </location>
</feature>
<feature type="transmembrane region" description="Helical" evidence="6">
    <location>
        <begin position="6"/>
        <end position="32"/>
    </location>
</feature>
<evidence type="ECO:0000256" key="3">
    <source>
        <dbReference type="ARBA" id="ARBA00022692"/>
    </source>
</evidence>
<dbReference type="InterPro" id="IPR000802">
    <property type="entry name" value="Arsenical_pump_ArsB"/>
</dbReference>
<feature type="transmembrane region" description="Helical" evidence="6">
    <location>
        <begin position="220"/>
        <end position="240"/>
    </location>
</feature>
<dbReference type="GO" id="GO:0005886">
    <property type="term" value="C:plasma membrane"/>
    <property type="evidence" value="ECO:0007669"/>
    <property type="project" value="UniProtKB-SubCell"/>
</dbReference>
<name>T0ZJQ5_9ZZZZ</name>
<protein>
    <submittedName>
        <fullName evidence="7">Arsenical pump membrane protein</fullName>
    </submittedName>
</protein>
<evidence type="ECO:0000256" key="4">
    <source>
        <dbReference type="ARBA" id="ARBA00022989"/>
    </source>
</evidence>
<reference evidence="7" key="1">
    <citation type="submission" date="2013-08" db="EMBL/GenBank/DDBJ databases">
        <authorList>
            <person name="Mendez C."/>
            <person name="Richter M."/>
            <person name="Ferrer M."/>
            <person name="Sanchez J."/>
        </authorList>
    </citation>
    <scope>NUCLEOTIDE SEQUENCE</scope>
</reference>
<comment type="caution">
    <text evidence="7">The sequence shown here is derived from an EMBL/GenBank/DDBJ whole genome shotgun (WGS) entry which is preliminary data.</text>
</comment>
<feature type="non-terminal residue" evidence="7">
    <location>
        <position position="1"/>
    </location>
</feature>
<dbReference type="PRINTS" id="PR00758">
    <property type="entry name" value="ARSENICPUMP"/>
</dbReference>
<dbReference type="EMBL" id="AUZX01015044">
    <property type="protein sequence ID" value="EQD30035.1"/>
    <property type="molecule type" value="Genomic_DNA"/>
</dbReference>
<evidence type="ECO:0000256" key="2">
    <source>
        <dbReference type="ARBA" id="ARBA00022475"/>
    </source>
</evidence>
<dbReference type="Pfam" id="PF02040">
    <property type="entry name" value="ArsB"/>
    <property type="match status" value="1"/>
</dbReference>
<accession>T0ZJQ5</accession>
<dbReference type="PANTHER" id="PTHR43302:SF5">
    <property type="entry name" value="TRANSPORTER ARSB-RELATED"/>
    <property type="match status" value="1"/>
</dbReference>
<evidence type="ECO:0000256" key="6">
    <source>
        <dbReference type="SAM" id="Phobius"/>
    </source>
</evidence>
<dbReference type="CDD" id="cd01118">
    <property type="entry name" value="ArsB_permease"/>
    <property type="match status" value="1"/>
</dbReference>
<dbReference type="AlphaFoldDB" id="T0ZJQ5"/>
<dbReference type="GO" id="GO:0015105">
    <property type="term" value="F:arsenite transmembrane transporter activity"/>
    <property type="evidence" value="ECO:0007669"/>
    <property type="project" value="InterPro"/>
</dbReference>
<feature type="transmembrane region" description="Helical" evidence="6">
    <location>
        <begin position="147"/>
        <end position="167"/>
    </location>
</feature>
<evidence type="ECO:0000313" key="7">
    <source>
        <dbReference type="EMBL" id="EQD30035.1"/>
    </source>
</evidence>
<reference evidence="7" key="2">
    <citation type="journal article" date="2014" name="ISME J.">
        <title>Microbial stratification in low pH oxic and suboxic macroscopic growths along an acid mine drainage.</title>
        <authorList>
            <person name="Mendez-Garcia C."/>
            <person name="Mesa V."/>
            <person name="Sprenger R.R."/>
            <person name="Richter M."/>
            <person name="Diez M.S."/>
            <person name="Solano J."/>
            <person name="Bargiela R."/>
            <person name="Golyshina O.V."/>
            <person name="Manteca A."/>
            <person name="Ramos J.L."/>
            <person name="Gallego J.R."/>
            <person name="Llorente I."/>
            <person name="Martins Dos Santos V.A."/>
            <person name="Jensen O.N."/>
            <person name="Pelaez A.I."/>
            <person name="Sanchez J."/>
            <person name="Ferrer M."/>
        </authorList>
    </citation>
    <scope>NUCLEOTIDE SEQUENCE</scope>
</reference>
<keyword evidence="2" id="KW-1003">Cell membrane</keyword>
<gene>
    <name evidence="7" type="ORF">B1A_20392</name>
</gene>
<dbReference type="PANTHER" id="PTHR43302">
    <property type="entry name" value="TRANSPORTER ARSB-RELATED"/>
    <property type="match status" value="1"/>
</dbReference>
<keyword evidence="5 6" id="KW-0472">Membrane</keyword>
<evidence type="ECO:0000256" key="1">
    <source>
        <dbReference type="ARBA" id="ARBA00004651"/>
    </source>
</evidence>
<feature type="transmembrane region" description="Helical" evidence="6">
    <location>
        <begin position="304"/>
        <end position="325"/>
    </location>
</feature>
<feature type="transmembrane region" description="Helical" evidence="6">
    <location>
        <begin position="77"/>
        <end position="102"/>
    </location>
</feature>
<feature type="transmembrane region" description="Helical" evidence="6">
    <location>
        <begin position="187"/>
        <end position="214"/>
    </location>
</feature>
<keyword evidence="3 6" id="KW-0812">Transmembrane</keyword>
<comment type="subcellular location">
    <subcellularLocation>
        <location evidence="1">Cell membrane</location>
        <topology evidence="1">Multi-pass membrane protein</topology>
    </subcellularLocation>
</comment>